<dbReference type="EMBL" id="PP542043">
    <property type="protein sequence ID" value="XDO01855.1"/>
    <property type="molecule type" value="Genomic_DNA"/>
</dbReference>
<protein>
    <recommendedName>
        <fullName evidence="1">Protein kinase domain-containing protein</fullName>
    </recommendedName>
</protein>
<name>A0AB39JBV9_9VIRU</name>
<dbReference type="InterPro" id="IPR000719">
    <property type="entry name" value="Prot_kinase_dom"/>
</dbReference>
<dbReference type="Gene3D" id="1.10.510.10">
    <property type="entry name" value="Transferase(Phosphotransferase) domain 1"/>
    <property type="match status" value="1"/>
</dbReference>
<reference evidence="2" key="1">
    <citation type="submission" date="2024-03" db="EMBL/GenBank/DDBJ databases">
        <title>Eukaryotic viruses encode the ribosomal protein eL40.</title>
        <authorList>
            <person name="Thomy J."/>
            <person name="Schvarcz C.R."/>
            <person name="McBeain K.A."/>
            <person name="Edwards K.F."/>
            <person name="Steward G.F."/>
        </authorList>
    </citation>
    <scope>NUCLEOTIDE SEQUENCE</scope>
    <source>
        <strain evidence="2">FloV-SA2</strain>
    </source>
</reference>
<sequence>MDERKIISQGGFGCVYYPKIKCAGKLYQDSNTTKKASGTADKKMISKFTKYDAIAVNEYEIGKKIKKIYKTFKNMDKDIFVYVEKLCVLNNTPKAKPPFSTNNDCLLKIKPKDKNCLLYSKYYDADNLHHMIFKNFSLEFYIQSYHFLLLSCALLYNKFKIIHMDLHANNVLYSHKTNKYHIIDFGISLDLERALADKNYLKYMLYYDYKNPSIYYPIEMYILIYFLKKNKKLEILVLSSIIKKYYNKIQDEYEEYMNVIIDNENLDDYIEEILQHYTDKFVNNSPIKLHIETILREASFSWDLYRVSEYFIYLMHLNNGGLVGDVRNMNNIDHEMLETLKLSLHYDYTKRPLPIDIINQRMKI</sequence>
<dbReference type="InterPro" id="IPR011009">
    <property type="entry name" value="Kinase-like_dom_sf"/>
</dbReference>
<evidence type="ECO:0000313" key="2">
    <source>
        <dbReference type="EMBL" id="XDO01855.1"/>
    </source>
</evidence>
<proteinExistence type="predicted"/>
<dbReference type="SMART" id="SM00220">
    <property type="entry name" value="S_TKc"/>
    <property type="match status" value="1"/>
</dbReference>
<organism evidence="2">
    <name type="scientific">Florenciella sp. virus SA2</name>
    <dbReference type="NCBI Taxonomy" id="3240092"/>
    <lineage>
        <taxon>Viruses</taxon>
    </lineage>
</organism>
<dbReference type="GO" id="GO:0005524">
    <property type="term" value="F:ATP binding"/>
    <property type="evidence" value="ECO:0007669"/>
    <property type="project" value="InterPro"/>
</dbReference>
<accession>A0AB39JBV9</accession>
<dbReference type="PROSITE" id="PS50011">
    <property type="entry name" value="PROTEIN_KINASE_DOM"/>
    <property type="match status" value="1"/>
</dbReference>
<dbReference type="GO" id="GO:0004672">
    <property type="term" value="F:protein kinase activity"/>
    <property type="evidence" value="ECO:0007669"/>
    <property type="project" value="InterPro"/>
</dbReference>
<evidence type="ECO:0000259" key="1">
    <source>
        <dbReference type="PROSITE" id="PS50011"/>
    </source>
</evidence>
<dbReference type="SUPFAM" id="SSF56112">
    <property type="entry name" value="Protein kinase-like (PK-like)"/>
    <property type="match status" value="1"/>
</dbReference>
<feature type="domain" description="Protein kinase" evidence="1">
    <location>
        <begin position="1"/>
        <end position="364"/>
    </location>
</feature>
<gene>
    <name evidence="2" type="ORF">FloV-SA2_00029</name>
</gene>